<evidence type="ECO:0000259" key="1">
    <source>
        <dbReference type="Pfam" id="PF14065"/>
    </source>
</evidence>
<sequence length="180" mass="20083">MIYSAVQSVANELNDYLTNRFRHPEDKVIISNIINMDGTPGVTEPDKIILTLANLEQETINQKNPIAGSPRPVKMNLFLLITAAFEGENYPEGLKYLSGVISYFQSNKVMNHHNTPDLDPGIDKLSFEIYNQNLQNLSHLWGSMGGKYMPSILYKIRVISFNENNIGSGSAPFTGLGTNF</sequence>
<keyword evidence="3" id="KW-1185">Reference proteome</keyword>
<dbReference type="InterPro" id="IPR025351">
    <property type="entry name" value="Pvc16_N"/>
</dbReference>
<dbReference type="Proteomes" id="UP000559010">
    <property type="component" value="Unassembled WGS sequence"/>
</dbReference>
<dbReference type="RefSeq" id="WP_169680374.1">
    <property type="nucleotide sequence ID" value="NZ_JABBNU010000005.1"/>
</dbReference>
<gene>
    <name evidence="2" type="ORF">HH304_08715</name>
</gene>
<reference evidence="2 3" key="1">
    <citation type="submission" date="2020-04" db="EMBL/GenBank/DDBJ databases">
        <title>Flammeovirgaceae bacterium KN852 isolated from deep sea.</title>
        <authorList>
            <person name="Zhang D.-C."/>
        </authorList>
    </citation>
    <scope>NUCLEOTIDE SEQUENCE [LARGE SCALE GENOMIC DNA]</scope>
    <source>
        <strain evidence="2 3">KN852</strain>
    </source>
</reference>
<feature type="domain" description="Pvc16 N-terminal" evidence="1">
    <location>
        <begin position="8"/>
        <end position="167"/>
    </location>
</feature>
<organism evidence="2 3">
    <name type="scientific">Marinigracilibium pacificum</name>
    <dbReference type="NCBI Taxonomy" id="2729599"/>
    <lineage>
        <taxon>Bacteria</taxon>
        <taxon>Pseudomonadati</taxon>
        <taxon>Bacteroidota</taxon>
        <taxon>Cytophagia</taxon>
        <taxon>Cytophagales</taxon>
        <taxon>Flammeovirgaceae</taxon>
        <taxon>Marinigracilibium</taxon>
    </lineage>
</organism>
<name>A0A848J2D4_9BACT</name>
<dbReference type="AlphaFoldDB" id="A0A848J2D4"/>
<protein>
    <submittedName>
        <fullName evidence="2">DUF4255 domain-containing protein</fullName>
    </submittedName>
</protein>
<accession>A0A848J2D4</accession>
<dbReference type="EMBL" id="JABBNU010000005">
    <property type="protein sequence ID" value="NMM48479.1"/>
    <property type="molecule type" value="Genomic_DNA"/>
</dbReference>
<evidence type="ECO:0000313" key="2">
    <source>
        <dbReference type="EMBL" id="NMM48479.1"/>
    </source>
</evidence>
<comment type="caution">
    <text evidence="2">The sequence shown here is derived from an EMBL/GenBank/DDBJ whole genome shotgun (WGS) entry which is preliminary data.</text>
</comment>
<evidence type="ECO:0000313" key="3">
    <source>
        <dbReference type="Proteomes" id="UP000559010"/>
    </source>
</evidence>
<proteinExistence type="predicted"/>
<dbReference type="Pfam" id="PF14065">
    <property type="entry name" value="Pvc16_N"/>
    <property type="match status" value="1"/>
</dbReference>